<organism evidence="1 2">
    <name type="scientific">Rotaria sordida</name>
    <dbReference type="NCBI Taxonomy" id="392033"/>
    <lineage>
        <taxon>Eukaryota</taxon>
        <taxon>Metazoa</taxon>
        <taxon>Spiralia</taxon>
        <taxon>Gnathifera</taxon>
        <taxon>Rotifera</taxon>
        <taxon>Eurotatoria</taxon>
        <taxon>Bdelloidea</taxon>
        <taxon>Philodinida</taxon>
        <taxon>Philodinidae</taxon>
        <taxon>Rotaria</taxon>
    </lineage>
</organism>
<dbReference type="Proteomes" id="UP000663823">
    <property type="component" value="Unassembled WGS sequence"/>
</dbReference>
<gene>
    <name evidence="1" type="ORF">OTI717_LOCUS25061</name>
</gene>
<feature type="non-terminal residue" evidence="1">
    <location>
        <position position="1"/>
    </location>
</feature>
<proteinExistence type="predicted"/>
<dbReference type="EMBL" id="CAJOAX010004883">
    <property type="protein sequence ID" value="CAF3925584.1"/>
    <property type="molecule type" value="Genomic_DNA"/>
</dbReference>
<reference evidence="1" key="1">
    <citation type="submission" date="2021-02" db="EMBL/GenBank/DDBJ databases">
        <authorList>
            <person name="Nowell W R."/>
        </authorList>
    </citation>
    <scope>NUCLEOTIDE SEQUENCE</scope>
</reference>
<evidence type="ECO:0000313" key="2">
    <source>
        <dbReference type="Proteomes" id="UP000663823"/>
    </source>
</evidence>
<name>A0A819J067_9BILA</name>
<dbReference type="AlphaFoldDB" id="A0A819J067"/>
<accession>A0A819J067</accession>
<evidence type="ECO:0000313" key="1">
    <source>
        <dbReference type="EMBL" id="CAF3925584.1"/>
    </source>
</evidence>
<sequence length="30" mass="3314">DKPNDPANQASNVTEYVYDCHVQLCACSEV</sequence>
<protein>
    <submittedName>
        <fullName evidence="1">Uncharacterized protein</fullName>
    </submittedName>
</protein>
<comment type="caution">
    <text evidence="1">The sequence shown here is derived from an EMBL/GenBank/DDBJ whole genome shotgun (WGS) entry which is preliminary data.</text>
</comment>